<comment type="caution">
    <text evidence="7">The sequence shown here is derived from an EMBL/GenBank/DDBJ whole genome shotgun (WGS) entry which is preliminary data.</text>
</comment>
<comment type="subcellular location">
    <subcellularLocation>
        <location evidence="1">Membrane</location>
        <topology evidence="1">Multi-pass membrane protein</topology>
    </subcellularLocation>
</comment>
<keyword evidence="8" id="KW-1185">Reference proteome</keyword>
<dbReference type="Pfam" id="PF01554">
    <property type="entry name" value="MatE"/>
    <property type="match status" value="2"/>
</dbReference>
<dbReference type="GO" id="GO:0015297">
    <property type="term" value="F:antiporter activity"/>
    <property type="evidence" value="ECO:0007669"/>
    <property type="project" value="InterPro"/>
</dbReference>
<gene>
    <name evidence="7" type="ORF">CBR_g19783</name>
</gene>
<keyword evidence="4 6" id="KW-1133">Transmembrane helix</keyword>
<comment type="similarity">
    <text evidence="2 6">Belongs to the multi antimicrobial extrusion (MATE) (TC 2.A.66.1) family.</text>
</comment>
<dbReference type="GO" id="GO:0016020">
    <property type="term" value="C:membrane"/>
    <property type="evidence" value="ECO:0007669"/>
    <property type="project" value="UniProtKB-SubCell"/>
</dbReference>
<sequence length="458" mass="47556">MNLLWQARFSVATAFLGSLGTVKLAGGALAIVIANLTGFCLQSGASVGIEIVCGKAYGAGRREELSLTLQRGSIILGMLSVLTAVLWLAAPGILLAMGQEREVAVEAGRFLIMLLPDLAVCAGVNALGAFLRAQSIIRPIAIATGLALGLQVAATWVLIHVLEAGSAGAALALFLSDSLIFLSLLFVISRHYKSRWTGISSKCWSNLRPLLSLSLASCFAIGLEWWCYELVTVLAGLLPDKAVSVASMSIASSLSFLYYMVPFSLIDTASIRITNELGAQRALHAKTSAKVGAFLAALGGVVGLSLILGLGRVWASLFSDDPSVIRDVEAMVLFVGLAALGEGSASMASQIARSTGWQSVPAVVIPITFYCLGLPLGVCLAFPARQGTKGLWMGVIAAEFSTLAVVGTFDLLGIRWDGSAAAAAAAAAAEKGGASSAIQMEGATEKGQTTTKEEKIFV</sequence>
<feature type="transmembrane region" description="Helical" evidence="6">
    <location>
        <begin position="287"/>
        <end position="310"/>
    </location>
</feature>
<dbReference type="Proteomes" id="UP000265515">
    <property type="component" value="Unassembled WGS sequence"/>
</dbReference>
<feature type="transmembrane region" description="Helical" evidence="6">
    <location>
        <begin position="110"/>
        <end position="131"/>
    </location>
</feature>
<evidence type="ECO:0000256" key="1">
    <source>
        <dbReference type="ARBA" id="ARBA00004141"/>
    </source>
</evidence>
<evidence type="ECO:0000256" key="5">
    <source>
        <dbReference type="ARBA" id="ARBA00023136"/>
    </source>
</evidence>
<accession>A0A388JTX6</accession>
<name>A0A388JTX6_CHABU</name>
<feature type="transmembrane region" description="Helical" evidence="6">
    <location>
        <begin position="140"/>
        <end position="162"/>
    </location>
</feature>
<feature type="transmembrane region" description="Helical" evidence="6">
    <location>
        <begin position="74"/>
        <end position="98"/>
    </location>
</feature>
<dbReference type="NCBIfam" id="TIGR00797">
    <property type="entry name" value="matE"/>
    <property type="match status" value="1"/>
</dbReference>
<evidence type="ECO:0000256" key="6">
    <source>
        <dbReference type="RuleBase" id="RU004914"/>
    </source>
</evidence>
<keyword evidence="3 6" id="KW-0812">Transmembrane</keyword>
<reference evidence="7 8" key="1">
    <citation type="journal article" date="2018" name="Cell">
        <title>The Chara Genome: Secondary Complexity and Implications for Plant Terrestrialization.</title>
        <authorList>
            <person name="Nishiyama T."/>
            <person name="Sakayama H."/>
            <person name="Vries J.D."/>
            <person name="Buschmann H."/>
            <person name="Saint-Marcoux D."/>
            <person name="Ullrich K.K."/>
            <person name="Haas F.B."/>
            <person name="Vanderstraeten L."/>
            <person name="Becker D."/>
            <person name="Lang D."/>
            <person name="Vosolsobe S."/>
            <person name="Rombauts S."/>
            <person name="Wilhelmsson P.K.I."/>
            <person name="Janitza P."/>
            <person name="Kern R."/>
            <person name="Heyl A."/>
            <person name="Rumpler F."/>
            <person name="Villalobos L.I.A.C."/>
            <person name="Clay J.M."/>
            <person name="Skokan R."/>
            <person name="Toyoda A."/>
            <person name="Suzuki Y."/>
            <person name="Kagoshima H."/>
            <person name="Schijlen E."/>
            <person name="Tajeshwar N."/>
            <person name="Catarino B."/>
            <person name="Hetherington A.J."/>
            <person name="Saltykova A."/>
            <person name="Bonnot C."/>
            <person name="Breuninger H."/>
            <person name="Symeonidi A."/>
            <person name="Radhakrishnan G.V."/>
            <person name="Van Nieuwerburgh F."/>
            <person name="Deforce D."/>
            <person name="Chang C."/>
            <person name="Karol K.G."/>
            <person name="Hedrich R."/>
            <person name="Ulvskov P."/>
            <person name="Glockner G."/>
            <person name="Delwiche C.F."/>
            <person name="Petrasek J."/>
            <person name="Van de Peer Y."/>
            <person name="Friml J."/>
            <person name="Beilby M."/>
            <person name="Dolan L."/>
            <person name="Kohara Y."/>
            <person name="Sugano S."/>
            <person name="Fujiyama A."/>
            <person name="Delaux P.-M."/>
            <person name="Quint M."/>
            <person name="TheiBen G."/>
            <person name="Hagemann M."/>
            <person name="Harholt J."/>
            <person name="Dunand C."/>
            <person name="Zachgo S."/>
            <person name="Langdale J."/>
            <person name="Maumus F."/>
            <person name="Straeten D.V.D."/>
            <person name="Gould S.B."/>
            <person name="Rensing S.A."/>
        </authorList>
    </citation>
    <scope>NUCLEOTIDE SEQUENCE [LARGE SCALE GENOMIC DNA]</scope>
    <source>
        <strain evidence="7 8">S276</strain>
    </source>
</reference>
<evidence type="ECO:0000256" key="4">
    <source>
        <dbReference type="ARBA" id="ARBA00022989"/>
    </source>
</evidence>
<dbReference type="GO" id="GO:1990961">
    <property type="term" value="P:xenobiotic detoxification by transmembrane export across the plasma membrane"/>
    <property type="evidence" value="ECO:0007669"/>
    <property type="project" value="InterPro"/>
</dbReference>
<dbReference type="PANTHER" id="PTHR11206">
    <property type="entry name" value="MULTIDRUG RESISTANCE PROTEIN"/>
    <property type="match status" value="1"/>
</dbReference>
<dbReference type="OMA" id="WYSHILV"/>
<dbReference type="AlphaFoldDB" id="A0A388JTX6"/>
<dbReference type="CDD" id="cd13132">
    <property type="entry name" value="MATE_eukaryotic"/>
    <property type="match status" value="1"/>
</dbReference>
<feature type="transmembrane region" description="Helical" evidence="6">
    <location>
        <begin position="246"/>
        <end position="266"/>
    </location>
</feature>
<dbReference type="STRING" id="69332.A0A388JTX6"/>
<protein>
    <recommendedName>
        <fullName evidence="6">Protein DETOXIFICATION</fullName>
    </recommendedName>
    <alternativeName>
        <fullName evidence="6">Multidrug and toxic compound extrusion protein</fullName>
    </alternativeName>
</protein>
<evidence type="ECO:0000313" key="8">
    <source>
        <dbReference type="Proteomes" id="UP000265515"/>
    </source>
</evidence>
<dbReference type="InterPro" id="IPR045069">
    <property type="entry name" value="MATE_euk"/>
</dbReference>
<organism evidence="7 8">
    <name type="scientific">Chara braunii</name>
    <name type="common">Braun's stonewort</name>
    <dbReference type="NCBI Taxonomy" id="69332"/>
    <lineage>
        <taxon>Eukaryota</taxon>
        <taxon>Viridiplantae</taxon>
        <taxon>Streptophyta</taxon>
        <taxon>Charophyceae</taxon>
        <taxon>Charales</taxon>
        <taxon>Characeae</taxon>
        <taxon>Chara</taxon>
    </lineage>
</organism>
<dbReference type="EMBL" id="BFEA01000018">
    <property type="protein sequence ID" value="GBG61251.1"/>
    <property type="molecule type" value="Genomic_DNA"/>
</dbReference>
<evidence type="ECO:0000256" key="2">
    <source>
        <dbReference type="ARBA" id="ARBA00010199"/>
    </source>
</evidence>
<dbReference type="GO" id="GO:0042910">
    <property type="term" value="F:xenobiotic transmembrane transporter activity"/>
    <property type="evidence" value="ECO:0007669"/>
    <property type="project" value="InterPro"/>
</dbReference>
<feature type="transmembrane region" description="Helical" evidence="6">
    <location>
        <begin position="360"/>
        <end position="384"/>
    </location>
</feature>
<feature type="transmembrane region" description="Helical" evidence="6">
    <location>
        <begin position="390"/>
        <end position="412"/>
    </location>
</feature>
<feature type="transmembrane region" description="Helical" evidence="6">
    <location>
        <begin position="330"/>
        <end position="348"/>
    </location>
</feature>
<proteinExistence type="inferred from homology"/>
<feature type="transmembrane region" description="Helical" evidence="6">
    <location>
        <begin position="168"/>
        <end position="188"/>
    </location>
</feature>
<dbReference type="OrthoDB" id="2126698at2759"/>
<dbReference type="Gramene" id="GBG61251">
    <property type="protein sequence ID" value="GBG61251"/>
    <property type="gene ID" value="CBR_g19783"/>
</dbReference>
<evidence type="ECO:0000256" key="3">
    <source>
        <dbReference type="ARBA" id="ARBA00022692"/>
    </source>
</evidence>
<keyword evidence="5 6" id="KW-0472">Membrane</keyword>
<feature type="transmembrane region" description="Helical" evidence="6">
    <location>
        <begin position="209"/>
        <end position="226"/>
    </location>
</feature>
<evidence type="ECO:0000313" key="7">
    <source>
        <dbReference type="EMBL" id="GBG61251.1"/>
    </source>
</evidence>
<dbReference type="InterPro" id="IPR002528">
    <property type="entry name" value="MATE_fam"/>
</dbReference>